<accession>A0A0F9L5M4</accession>
<dbReference type="GO" id="GO:1990131">
    <property type="term" value="C:Gtr1-Gtr2 GTPase complex"/>
    <property type="evidence" value="ECO:0007669"/>
    <property type="project" value="TreeGrafter"/>
</dbReference>
<dbReference type="GO" id="GO:0005525">
    <property type="term" value="F:GTP binding"/>
    <property type="evidence" value="ECO:0007669"/>
    <property type="project" value="UniProtKB-KW"/>
</dbReference>
<comment type="caution">
    <text evidence="3">The sequence shown here is derived from an EMBL/GenBank/DDBJ whole genome shotgun (WGS) entry which is preliminary data.</text>
</comment>
<dbReference type="GO" id="GO:0003924">
    <property type="term" value="F:GTPase activity"/>
    <property type="evidence" value="ECO:0007669"/>
    <property type="project" value="TreeGrafter"/>
</dbReference>
<dbReference type="GO" id="GO:0005634">
    <property type="term" value="C:nucleus"/>
    <property type="evidence" value="ECO:0007669"/>
    <property type="project" value="TreeGrafter"/>
</dbReference>
<proteinExistence type="predicted"/>
<sequence length="487" mass="56537">QIYSLFEEKLFEKNFHTVISPDQTMIINNTIPSLIRIIKNLFNIKSINSKVFSIAGINIHFKIFNESIYVIITSIGSTASIFDDFIKKIDATIKDILGLAPIFDLKSNRYFLRKLESLKILAEENIQEKKQSQIGEKSQEISVMRQSLVNQSKNKYLIMGAASAGKSSIIAQFFESWNQEQLLNIKPTVLSAIKQFDDNYTKESFLIRDLAGQAVYKKKHLEDPKNFENVNSLIFVIDIQDTKNYSIVQTYFIDILNKLKTQKHNPLVSIFLHKYDPPIREKISNQLLFWIEWLEEIFSKEEYRSLHLNFHLSSILDSTAKEALARTLLFTLPHWFLGQTIQNELIIKSANSLYPVFGQFHKVLTEIEQDQIKNELYQASYLFGLEVANEIVSNWIKYMVKDEEFIKNFNLINQISNVEIKTSEEEKKIEFCFKCPLKEELEVHPSMCEITHGLFQGVGQLIGFPSAKMKTTQIRNKSDYCIIDLSY</sequence>
<dbReference type="SUPFAM" id="SSF52540">
    <property type="entry name" value="P-loop containing nucleoside triphosphate hydrolases"/>
    <property type="match status" value="1"/>
</dbReference>
<dbReference type="GO" id="GO:0009267">
    <property type="term" value="P:cellular response to starvation"/>
    <property type="evidence" value="ECO:0007669"/>
    <property type="project" value="TreeGrafter"/>
</dbReference>
<dbReference type="AlphaFoldDB" id="A0A0F9L5M4"/>
<dbReference type="PANTHER" id="PTHR11259:SF2">
    <property type="entry name" value="GH16429P"/>
    <property type="match status" value="1"/>
</dbReference>
<keyword evidence="2" id="KW-0342">GTP-binding</keyword>
<dbReference type="InterPro" id="IPR027417">
    <property type="entry name" value="P-loop_NTPase"/>
</dbReference>
<dbReference type="Gene3D" id="3.40.50.300">
    <property type="entry name" value="P-loop containing nucleotide triphosphate hydrolases"/>
    <property type="match status" value="1"/>
</dbReference>
<dbReference type="GO" id="GO:0010507">
    <property type="term" value="P:negative regulation of autophagy"/>
    <property type="evidence" value="ECO:0007669"/>
    <property type="project" value="TreeGrafter"/>
</dbReference>
<dbReference type="PANTHER" id="PTHR11259">
    <property type="entry name" value="RAS-RELATED GTP BINDING RAG/GTR YEAST"/>
    <property type="match status" value="1"/>
</dbReference>
<dbReference type="InterPro" id="IPR006762">
    <property type="entry name" value="Gtr1_RagA"/>
</dbReference>
<dbReference type="Pfam" id="PF04670">
    <property type="entry name" value="Gtr1_RagA"/>
    <property type="match status" value="1"/>
</dbReference>
<feature type="non-terminal residue" evidence="3">
    <location>
        <position position="1"/>
    </location>
</feature>
<name>A0A0F9L5M4_9ZZZZ</name>
<gene>
    <name evidence="3" type="ORF">LCGC14_1318340</name>
</gene>
<dbReference type="GO" id="GO:1904263">
    <property type="term" value="P:positive regulation of TORC1 signaling"/>
    <property type="evidence" value="ECO:0007669"/>
    <property type="project" value="TreeGrafter"/>
</dbReference>
<organism evidence="3">
    <name type="scientific">marine sediment metagenome</name>
    <dbReference type="NCBI Taxonomy" id="412755"/>
    <lineage>
        <taxon>unclassified sequences</taxon>
        <taxon>metagenomes</taxon>
        <taxon>ecological metagenomes</taxon>
    </lineage>
</organism>
<dbReference type="EMBL" id="LAZR01007844">
    <property type="protein sequence ID" value="KKM82561.1"/>
    <property type="molecule type" value="Genomic_DNA"/>
</dbReference>
<protein>
    <submittedName>
        <fullName evidence="3">Uncharacterized protein</fullName>
    </submittedName>
</protein>
<dbReference type="GO" id="GO:0005764">
    <property type="term" value="C:lysosome"/>
    <property type="evidence" value="ECO:0007669"/>
    <property type="project" value="TreeGrafter"/>
</dbReference>
<evidence type="ECO:0000256" key="1">
    <source>
        <dbReference type="ARBA" id="ARBA00022741"/>
    </source>
</evidence>
<evidence type="ECO:0000313" key="3">
    <source>
        <dbReference type="EMBL" id="KKM82561.1"/>
    </source>
</evidence>
<evidence type="ECO:0000256" key="2">
    <source>
        <dbReference type="ARBA" id="ARBA00023134"/>
    </source>
</evidence>
<reference evidence="3" key="1">
    <citation type="journal article" date="2015" name="Nature">
        <title>Complex archaea that bridge the gap between prokaryotes and eukaryotes.</title>
        <authorList>
            <person name="Spang A."/>
            <person name="Saw J.H."/>
            <person name="Jorgensen S.L."/>
            <person name="Zaremba-Niedzwiedzka K."/>
            <person name="Martijn J."/>
            <person name="Lind A.E."/>
            <person name="van Eijk R."/>
            <person name="Schleper C."/>
            <person name="Guy L."/>
            <person name="Ettema T.J."/>
        </authorList>
    </citation>
    <scope>NUCLEOTIDE SEQUENCE</scope>
</reference>
<keyword evidence="1" id="KW-0547">Nucleotide-binding</keyword>